<dbReference type="InterPro" id="IPR000719">
    <property type="entry name" value="Prot_kinase_dom"/>
</dbReference>
<dbReference type="Pfam" id="PF00069">
    <property type="entry name" value="Pkinase"/>
    <property type="match status" value="1"/>
</dbReference>
<comment type="caution">
    <text evidence="2">The sequence shown here is derived from an EMBL/GenBank/DDBJ whole genome shotgun (WGS) entry which is preliminary data.</text>
</comment>
<organism evidence="2 3">
    <name type="scientific">Heterodera schachtii</name>
    <name type="common">Sugarbeet cyst nematode worm</name>
    <name type="synonym">Tylenchus schachtii</name>
    <dbReference type="NCBI Taxonomy" id="97005"/>
    <lineage>
        <taxon>Eukaryota</taxon>
        <taxon>Metazoa</taxon>
        <taxon>Ecdysozoa</taxon>
        <taxon>Nematoda</taxon>
        <taxon>Chromadorea</taxon>
        <taxon>Rhabditida</taxon>
        <taxon>Tylenchina</taxon>
        <taxon>Tylenchomorpha</taxon>
        <taxon>Tylenchoidea</taxon>
        <taxon>Heteroderidae</taxon>
        <taxon>Heteroderinae</taxon>
        <taxon>Heterodera</taxon>
    </lineage>
</organism>
<evidence type="ECO:0000313" key="2">
    <source>
        <dbReference type="EMBL" id="KAL3072899.1"/>
    </source>
</evidence>
<dbReference type="InterPro" id="IPR011009">
    <property type="entry name" value="Kinase-like_dom_sf"/>
</dbReference>
<dbReference type="Gene3D" id="1.10.510.10">
    <property type="entry name" value="Transferase(Phosphotransferase) domain 1"/>
    <property type="match status" value="1"/>
</dbReference>
<reference evidence="2 3" key="1">
    <citation type="submission" date="2024-10" db="EMBL/GenBank/DDBJ databases">
        <authorList>
            <person name="Kim D."/>
        </authorList>
    </citation>
    <scope>NUCLEOTIDE SEQUENCE [LARGE SCALE GENOMIC DNA]</scope>
    <source>
        <strain evidence="2">Taebaek</strain>
    </source>
</reference>
<gene>
    <name evidence="2" type="ORF">niasHS_017873</name>
</gene>
<dbReference type="Proteomes" id="UP001620645">
    <property type="component" value="Unassembled WGS sequence"/>
</dbReference>
<dbReference type="PANTHER" id="PTHR44167">
    <property type="entry name" value="OVARIAN-SPECIFIC SERINE/THREONINE-PROTEIN KINASE LOK-RELATED"/>
    <property type="match status" value="1"/>
</dbReference>
<protein>
    <recommendedName>
        <fullName evidence="1">Protein kinase domain-containing protein</fullName>
    </recommendedName>
</protein>
<dbReference type="PANTHER" id="PTHR44167:SF24">
    <property type="entry name" value="SERINE_THREONINE-PROTEIN KINASE CHK2"/>
    <property type="match status" value="1"/>
</dbReference>
<dbReference type="PROSITE" id="PS50011">
    <property type="entry name" value="PROTEIN_KINASE_DOM"/>
    <property type="match status" value="1"/>
</dbReference>
<sequence>MLQMPIHYTSFLNSEPLQLKISGKNDYTNEHSEMVSVGYFLAKNGAISCVAVSLISARDTNGSDFFAKSRDIMHKIQQRLPKSKRKFLIEMIDAGYTTPYGERALITELGEESFNDRLYGRRSVLYASDAEMMSAISDLAQPLVEFHKSPTNFMYVKNDGNLVLKLVDFEDAQFFLTSFNQNESAAVRGVREFSPEYTAPEYYDEMYGQISTKFDIWSVGIIAFEIFIDQLRLEEKKAPMNGMERRTMLCNIGNLFFGFKRNRFGDYPGNVKEVPLLYSEDPNWVWQNSDAIHAVLRLWLKFPKTALLITNLLDFRQEKRLTAQGVLDFTNGLCFHEELKTVRDSKKLRIFKTNRRDGTERSDEIRRMRNRIKAQRKLSSKNILMADHLTKIS</sequence>
<keyword evidence="3" id="KW-1185">Reference proteome</keyword>
<dbReference type="AlphaFoldDB" id="A0ABD2HX40"/>
<accession>A0ABD2HX40</accession>
<dbReference type="EMBL" id="JBICCN010000373">
    <property type="protein sequence ID" value="KAL3072899.1"/>
    <property type="molecule type" value="Genomic_DNA"/>
</dbReference>
<proteinExistence type="predicted"/>
<name>A0ABD2HX40_HETSC</name>
<dbReference type="SMART" id="SM00220">
    <property type="entry name" value="S_TKc"/>
    <property type="match status" value="1"/>
</dbReference>
<dbReference type="SUPFAM" id="SSF56112">
    <property type="entry name" value="Protein kinase-like (PK-like)"/>
    <property type="match status" value="1"/>
</dbReference>
<evidence type="ECO:0000313" key="3">
    <source>
        <dbReference type="Proteomes" id="UP001620645"/>
    </source>
</evidence>
<feature type="domain" description="Protein kinase" evidence="1">
    <location>
        <begin position="1"/>
        <end position="339"/>
    </location>
</feature>
<evidence type="ECO:0000259" key="1">
    <source>
        <dbReference type="PROSITE" id="PS50011"/>
    </source>
</evidence>